<dbReference type="Gene3D" id="3.30.559.10">
    <property type="entry name" value="Chloramphenicol acetyltransferase-like domain"/>
    <property type="match status" value="1"/>
</dbReference>
<dbReference type="PANTHER" id="PTHR31623">
    <property type="entry name" value="F21J9.9"/>
    <property type="match status" value="1"/>
</dbReference>
<dbReference type="STRING" id="3750.A0A498IWS5"/>
<comment type="similarity">
    <text evidence="1">Belongs to the plant acyltransferase family.</text>
</comment>
<evidence type="ECO:0000313" key="4">
    <source>
        <dbReference type="EMBL" id="RXH86564.1"/>
    </source>
</evidence>
<evidence type="ECO:0000256" key="2">
    <source>
        <dbReference type="ARBA" id="ARBA00022679"/>
    </source>
</evidence>
<dbReference type="AlphaFoldDB" id="A0A498IWS5"/>
<comment type="caution">
    <text evidence="4">The sequence shown here is derived from an EMBL/GenBank/DDBJ whole genome shotgun (WGS) entry which is preliminary data.</text>
</comment>
<evidence type="ECO:0000313" key="5">
    <source>
        <dbReference type="Proteomes" id="UP000290289"/>
    </source>
</evidence>
<dbReference type="EMBL" id="RDQH01000336">
    <property type="protein sequence ID" value="RXH86564.1"/>
    <property type="molecule type" value="Genomic_DNA"/>
</dbReference>
<name>A0A498IWS5_MALDO</name>
<reference evidence="4 5" key="1">
    <citation type="submission" date="2018-10" db="EMBL/GenBank/DDBJ databases">
        <title>A high-quality apple genome assembly.</title>
        <authorList>
            <person name="Hu J."/>
        </authorList>
    </citation>
    <scope>NUCLEOTIDE SEQUENCE [LARGE SCALE GENOMIC DNA]</scope>
    <source>
        <strain evidence="5">cv. HFTH1</strain>
        <tissue evidence="4">Young leaf</tissue>
    </source>
</reference>
<dbReference type="InterPro" id="IPR023213">
    <property type="entry name" value="CAT-like_dom_sf"/>
</dbReference>
<sequence length="86" mass="10020">MKDQEIETYTCTSWRRFPFYEADFGWGKPSWVSFAGFSVKNVVCFVDKRDCNGIEIWLTLSEESMALFESNPELLAYASLNPRVTY</sequence>
<evidence type="ECO:0000256" key="1">
    <source>
        <dbReference type="ARBA" id="ARBA00009861"/>
    </source>
</evidence>
<organism evidence="4 5">
    <name type="scientific">Malus domestica</name>
    <name type="common">Apple</name>
    <name type="synonym">Pyrus malus</name>
    <dbReference type="NCBI Taxonomy" id="3750"/>
    <lineage>
        <taxon>Eukaryota</taxon>
        <taxon>Viridiplantae</taxon>
        <taxon>Streptophyta</taxon>
        <taxon>Embryophyta</taxon>
        <taxon>Tracheophyta</taxon>
        <taxon>Spermatophyta</taxon>
        <taxon>Magnoliopsida</taxon>
        <taxon>eudicotyledons</taxon>
        <taxon>Gunneridae</taxon>
        <taxon>Pentapetalae</taxon>
        <taxon>rosids</taxon>
        <taxon>fabids</taxon>
        <taxon>Rosales</taxon>
        <taxon>Rosaceae</taxon>
        <taxon>Amygdaloideae</taxon>
        <taxon>Maleae</taxon>
        <taxon>Malus</taxon>
    </lineage>
</organism>
<keyword evidence="5" id="KW-1185">Reference proteome</keyword>
<dbReference type="Proteomes" id="UP000290289">
    <property type="component" value="Chromosome 10"/>
</dbReference>
<keyword evidence="2" id="KW-0808">Transferase</keyword>
<evidence type="ECO:0000256" key="3">
    <source>
        <dbReference type="ARBA" id="ARBA00023315"/>
    </source>
</evidence>
<accession>A0A498IWS5</accession>
<dbReference type="PANTHER" id="PTHR31623:SF122">
    <property type="entry name" value="HXXXD-TYPE ACYL-TRANSFERASE FAMILY PROTEIN"/>
    <property type="match status" value="1"/>
</dbReference>
<dbReference type="GO" id="GO:0016746">
    <property type="term" value="F:acyltransferase activity"/>
    <property type="evidence" value="ECO:0007669"/>
    <property type="project" value="UniProtKB-KW"/>
</dbReference>
<gene>
    <name evidence="4" type="ORF">DVH24_021837</name>
</gene>
<protein>
    <submittedName>
        <fullName evidence="4">Uncharacterized protein</fullName>
    </submittedName>
</protein>
<keyword evidence="3" id="KW-0012">Acyltransferase</keyword>
<dbReference type="Pfam" id="PF02458">
    <property type="entry name" value="Transferase"/>
    <property type="match status" value="1"/>
</dbReference>
<proteinExistence type="inferred from homology"/>